<feature type="domain" description="Rad21/Rec8-like protein N-terminal" evidence="6">
    <location>
        <begin position="32"/>
        <end position="128"/>
    </location>
</feature>
<feature type="compositionally biased region" description="Basic and acidic residues" evidence="4">
    <location>
        <begin position="13"/>
        <end position="23"/>
    </location>
</feature>
<comment type="subcellular location">
    <subcellularLocation>
        <location evidence="1">Nucleus</location>
    </subcellularLocation>
</comment>
<dbReference type="GO" id="GO:0008278">
    <property type="term" value="C:cohesin complex"/>
    <property type="evidence" value="ECO:0007669"/>
    <property type="project" value="InterPro"/>
</dbReference>
<dbReference type="Pfam" id="PF04824">
    <property type="entry name" value="Rad21_Rec8"/>
    <property type="match status" value="1"/>
</dbReference>
<dbReference type="InterPro" id="IPR036390">
    <property type="entry name" value="WH_DNA-bd_sf"/>
</dbReference>
<keyword evidence="3" id="KW-0539">Nucleus</keyword>
<dbReference type="InterPro" id="IPR039781">
    <property type="entry name" value="Rad21/Rec8-like"/>
</dbReference>
<dbReference type="PANTHER" id="PTHR12585:SF73">
    <property type="entry name" value="SISTER CHROMATID COHESION 1 PROTEIN 2"/>
    <property type="match status" value="1"/>
</dbReference>
<feature type="domain" description="Rad21/Rec8-like protein C-terminal eukaryotic" evidence="5">
    <location>
        <begin position="583"/>
        <end position="635"/>
    </location>
</feature>
<dbReference type="GO" id="GO:1990414">
    <property type="term" value="P:replication-born double-strand break repair via sister chromatid exchange"/>
    <property type="evidence" value="ECO:0007669"/>
    <property type="project" value="TreeGrafter"/>
</dbReference>
<evidence type="ECO:0000256" key="1">
    <source>
        <dbReference type="ARBA" id="ARBA00004123"/>
    </source>
</evidence>
<dbReference type="InterPro" id="IPR006910">
    <property type="entry name" value="Rad21_Rec8_N"/>
</dbReference>
<dbReference type="AlphaFoldDB" id="A0A1D1Z7W8"/>
<feature type="region of interest" description="Disordered" evidence="4">
    <location>
        <begin position="1"/>
        <end position="23"/>
    </location>
</feature>
<dbReference type="SUPFAM" id="SSF46785">
    <property type="entry name" value="Winged helix' DNA-binding domain"/>
    <property type="match status" value="1"/>
</dbReference>
<dbReference type="PANTHER" id="PTHR12585">
    <property type="entry name" value="SCC1 / RAD21 FAMILY MEMBER"/>
    <property type="match status" value="1"/>
</dbReference>
<proteinExistence type="inferred from homology"/>
<dbReference type="GO" id="GO:0007062">
    <property type="term" value="P:sister chromatid cohesion"/>
    <property type="evidence" value="ECO:0007669"/>
    <property type="project" value="InterPro"/>
</dbReference>
<evidence type="ECO:0000256" key="4">
    <source>
        <dbReference type="SAM" id="MobiDB-lite"/>
    </source>
</evidence>
<feature type="compositionally biased region" description="Polar residues" evidence="4">
    <location>
        <begin position="300"/>
        <end position="315"/>
    </location>
</feature>
<dbReference type="EMBL" id="GDJX01004977">
    <property type="protein sequence ID" value="JAT62959.1"/>
    <property type="molecule type" value="Transcribed_RNA"/>
</dbReference>
<dbReference type="Gene3D" id="1.10.10.580">
    <property type="entry name" value="Structural maintenance of chromosome 1. Chain E"/>
    <property type="match status" value="1"/>
</dbReference>
<evidence type="ECO:0000256" key="2">
    <source>
        <dbReference type="ARBA" id="ARBA00009870"/>
    </source>
</evidence>
<dbReference type="InterPro" id="IPR023093">
    <property type="entry name" value="ScpA-like_C"/>
</dbReference>
<accession>A0A1D1Z7W8</accession>
<sequence length="644" mass="71985">NGQRGRSGFPRRSQWERDEQEGRVGERARGAMFYSQSLLSRKGPLGTIWVAAHCYKKLKKEQVTGTNISSTIEKIIPDIQLSYRVLAHLLLGVVRIFSKKVDYLFHDCNTILIRLGETFLTGQCSTSKKATAAHPEVSIPKRATHGQCHSVASHEEGIHASIEAIRAAYHDITITLPKNFELDSFDLEVPDEDENARTHEQFRLEVEDEPNQTAFKSERYNDTMIARLDFCSGSFTPVEDVISSGVLDIDLEIGELKQASKLEARQRLQGDLPSLEECGNHSSARRSLKLNINSQELEEQVGQNELQQAKPSNPSDAPPEGYVEVRTPVNGHSKMSLLCASEAAAPEFAVATPAIKERHRLLRKRKCLFDETIVLSNKTLRQWIHDGSSLTCKRRKAPHTLLDAWKGKKLSNIQNCLREPLIPCISFDLEDIFLDSSFVPSAQKKSVDPTHKSDFDKTVMLAETALGDGLLEKSSVEVPASESSADLTCQSNFEKIEMLGEPELRDRILEKPSVEVLPSVSSAEVPSSSKADEEIFESFSIAETSLIDKEFSSLEGCENQDGWSTKTRSVAQYLCRCYEQEGKGALNLSKILKGRRRKNCAIFFCETLVLKSHGYVDVKQEFAFGDIIVSPTPEMKTMFRSDLA</sequence>
<feature type="region of interest" description="Disordered" evidence="4">
    <location>
        <begin position="300"/>
        <end position="321"/>
    </location>
</feature>
<feature type="non-terminal residue" evidence="7">
    <location>
        <position position="1"/>
    </location>
</feature>
<gene>
    <name evidence="7" type="primary">SYN3_1</name>
    <name evidence="7" type="ORF">g.41994</name>
</gene>
<reference evidence="7" key="1">
    <citation type="submission" date="2015-07" db="EMBL/GenBank/DDBJ databases">
        <title>Transcriptome Assembly of Anthurium amnicola.</title>
        <authorList>
            <person name="Suzuki J."/>
        </authorList>
    </citation>
    <scope>NUCLEOTIDE SEQUENCE</scope>
</reference>
<evidence type="ECO:0000256" key="3">
    <source>
        <dbReference type="ARBA" id="ARBA00023242"/>
    </source>
</evidence>
<evidence type="ECO:0000259" key="6">
    <source>
        <dbReference type="Pfam" id="PF04825"/>
    </source>
</evidence>
<protein>
    <submittedName>
        <fullName evidence="7">Sister chromatid cohesion 1 protein 3</fullName>
    </submittedName>
</protein>
<dbReference type="GO" id="GO:0003682">
    <property type="term" value="F:chromatin binding"/>
    <property type="evidence" value="ECO:0007669"/>
    <property type="project" value="TreeGrafter"/>
</dbReference>
<name>A0A1D1Z7W8_9ARAE</name>
<dbReference type="Pfam" id="PF04825">
    <property type="entry name" value="Rad21_Rec8_N"/>
    <property type="match status" value="1"/>
</dbReference>
<evidence type="ECO:0000313" key="7">
    <source>
        <dbReference type="EMBL" id="JAT62959.1"/>
    </source>
</evidence>
<evidence type="ECO:0000259" key="5">
    <source>
        <dbReference type="Pfam" id="PF04824"/>
    </source>
</evidence>
<dbReference type="GO" id="GO:0005634">
    <property type="term" value="C:nucleus"/>
    <property type="evidence" value="ECO:0007669"/>
    <property type="project" value="UniProtKB-SubCell"/>
</dbReference>
<organism evidence="7">
    <name type="scientific">Anthurium amnicola</name>
    <dbReference type="NCBI Taxonomy" id="1678845"/>
    <lineage>
        <taxon>Eukaryota</taxon>
        <taxon>Viridiplantae</taxon>
        <taxon>Streptophyta</taxon>
        <taxon>Embryophyta</taxon>
        <taxon>Tracheophyta</taxon>
        <taxon>Spermatophyta</taxon>
        <taxon>Magnoliopsida</taxon>
        <taxon>Liliopsida</taxon>
        <taxon>Araceae</taxon>
        <taxon>Pothoideae</taxon>
        <taxon>Potheae</taxon>
        <taxon>Anthurium</taxon>
    </lineage>
</organism>
<dbReference type="InterPro" id="IPR006909">
    <property type="entry name" value="Rad21/Rec8_C_eu"/>
</dbReference>
<dbReference type="CDD" id="cd21793">
    <property type="entry name" value="Rad21_Rec8_M_AtSYN1-like"/>
    <property type="match status" value="1"/>
</dbReference>
<comment type="similarity">
    <text evidence="2">Belongs to the rad21 family.</text>
</comment>